<organism evidence="9 10">
    <name type="scientific">Litchfieldia salsa</name>
    <dbReference type="NCBI Taxonomy" id="930152"/>
    <lineage>
        <taxon>Bacteria</taxon>
        <taxon>Bacillati</taxon>
        <taxon>Bacillota</taxon>
        <taxon>Bacilli</taxon>
        <taxon>Bacillales</taxon>
        <taxon>Bacillaceae</taxon>
        <taxon>Litchfieldia</taxon>
    </lineage>
</organism>
<feature type="transmembrane region" description="Helical" evidence="7">
    <location>
        <begin position="358"/>
        <end position="380"/>
    </location>
</feature>
<evidence type="ECO:0000256" key="4">
    <source>
        <dbReference type="ARBA" id="ARBA00022692"/>
    </source>
</evidence>
<dbReference type="InterPro" id="IPR036259">
    <property type="entry name" value="MFS_trans_sf"/>
</dbReference>
<dbReference type="Gene3D" id="1.20.1250.20">
    <property type="entry name" value="MFS general substrate transporter like domains"/>
    <property type="match status" value="1"/>
</dbReference>
<dbReference type="OrthoDB" id="9775268at2"/>
<reference evidence="10" key="1">
    <citation type="submission" date="2016-10" db="EMBL/GenBank/DDBJ databases">
        <authorList>
            <person name="Varghese N."/>
            <person name="Submissions S."/>
        </authorList>
    </citation>
    <scope>NUCLEOTIDE SEQUENCE [LARGE SCALE GENOMIC DNA]</scope>
    <source>
        <strain evidence="10">IBRC-M10078</strain>
    </source>
</reference>
<gene>
    <name evidence="9" type="ORF">SAMN05216565_11312</name>
</gene>
<keyword evidence="6 7" id="KW-0472">Membrane</keyword>
<evidence type="ECO:0000256" key="5">
    <source>
        <dbReference type="ARBA" id="ARBA00022989"/>
    </source>
</evidence>
<evidence type="ECO:0000256" key="3">
    <source>
        <dbReference type="ARBA" id="ARBA00022475"/>
    </source>
</evidence>
<keyword evidence="4 7" id="KW-0812">Transmembrane</keyword>
<keyword evidence="5 7" id="KW-1133">Transmembrane helix</keyword>
<evidence type="ECO:0000256" key="7">
    <source>
        <dbReference type="SAM" id="Phobius"/>
    </source>
</evidence>
<feature type="transmembrane region" description="Helical" evidence="7">
    <location>
        <begin position="264"/>
        <end position="283"/>
    </location>
</feature>
<protein>
    <submittedName>
        <fullName evidence="9">Predicted arabinose efflux permease, MFS family</fullName>
    </submittedName>
</protein>
<dbReference type="PANTHER" id="PTHR43266:SF2">
    <property type="entry name" value="MAJOR FACILITATOR SUPERFAMILY (MFS) PROFILE DOMAIN-CONTAINING PROTEIN"/>
    <property type="match status" value="1"/>
</dbReference>
<feature type="transmembrane region" description="Helical" evidence="7">
    <location>
        <begin position="295"/>
        <end position="320"/>
    </location>
</feature>
<evidence type="ECO:0000256" key="1">
    <source>
        <dbReference type="ARBA" id="ARBA00004651"/>
    </source>
</evidence>
<dbReference type="PROSITE" id="PS50850">
    <property type="entry name" value="MFS"/>
    <property type="match status" value="1"/>
</dbReference>
<dbReference type="CDD" id="cd06173">
    <property type="entry name" value="MFS_MefA_like"/>
    <property type="match status" value="1"/>
</dbReference>
<evidence type="ECO:0000313" key="9">
    <source>
        <dbReference type="EMBL" id="SDP92425.1"/>
    </source>
</evidence>
<dbReference type="Pfam" id="PF07690">
    <property type="entry name" value="MFS_1"/>
    <property type="match status" value="1"/>
</dbReference>
<comment type="subcellular location">
    <subcellularLocation>
        <location evidence="1">Cell membrane</location>
        <topology evidence="1">Multi-pass membrane protein</topology>
    </subcellularLocation>
</comment>
<feature type="transmembrane region" description="Helical" evidence="7">
    <location>
        <begin position="221"/>
        <end position="244"/>
    </location>
</feature>
<evidence type="ECO:0000259" key="8">
    <source>
        <dbReference type="PROSITE" id="PS50850"/>
    </source>
</evidence>
<dbReference type="InterPro" id="IPR011701">
    <property type="entry name" value="MFS"/>
</dbReference>
<feature type="transmembrane region" description="Helical" evidence="7">
    <location>
        <begin position="20"/>
        <end position="45"/>
    </location>
</feature>
<dbReference type="GO" id="GO:0005886">
    <property type="term" value="C:plasma membrane"/>
    <property type="evidence" value="ECO:0007669"/>
    <property type="project" value="UniProtKB-SubCell"/>
</dbReference>
<feature type="domain" description="Major facilitator superfamily (MFS) profile" evidence="8">
    <location>
        <begin position="1"/>
        <end position="412"/>
    </location>
</feature>
<feature type="transmembrane region" description="Helical" evidence="7">
    <location>
        <begin position="386"/>
        <end position="406"/>
    </location>
</feature>
<name>A0A1H0WPP5_9BACI</name>
<dbReference type="EMBL" id="FNJU01000013">
    <property type="protein sequence ID" value="SDP92425.1"/>
    <property type="molecule type" value="Genomic_DNA"/>
</dbReference>
<dbReference type="Proteomes" id="UP000199159">
    <property type="component" value="Unassembled WGS sequence"/>
</dbReference>
<feature type="transmembrane region" description="Helical" evidence="7">
    <location>
        <begin position="326"/>
        <end position="346"/>
    </location>
</feature>
<dbReference type="RefSeq" id="WP_090858184.1">
    <property type="nucleotide sequence ID" value="NZ_FNJU01000013.1"/>
</dbReference>
<evidence type="ECO:0000256" key="2">
    <source>
        <dbReference type="ARBA" id="ARBA00022448"/>
    </source>
</evidence>
<dbReference type="PANTHER" id="PTHR43266">
    <property type="entry name" value="MACROLIDE-EFFLUX PROTEIN"/>
    <property type="match status" value="1"/>
</dbReference>
<accession>A0A1H0WPP5</accession>
<evidence type="ECO:0000313" key="10">
    <source>
        <dbReference type="Proteomes" id="UP000199159"/>
    </source>
</evidence>
<dbReference type="AlphaFoldDB" id="A0A1H0WPP5"/>
<dbReference type="SUPFAM" id="SSF103473">
    <property type="entry name" value="MFS general substrate transporter"/>
    <property type="match status" value="1"/>
</dbReference>
<evidence type="ECO:0000256" key="6">
    <source>
        <dbReference type="ARBA" id="ARBA00023136"/>
    </source>
</evidence>
<dbReference type="STRING" id="930152.SAMN05216565_11312"/>
<dbReference type="InterPro" id="IPR022324">
    <property type="entry name" value="Bacilysin_exporter_BacE_put"/>
</dbReference>
<dbReference type="InterPro" id="IPR020846">
    <property type="entry name" value="MFS_dom"/>
</dbReference>
<keyword evidence="10" id="KW-1185">Reference proteome</keyword>
<sequence>MNHNKQVEKASLMRNKPYLYLISSQVVSSLGDWLDMLAIMALVALKWEASPIAMAGVGLCLLGPMAVVSPVAGILADKYDRKKLMILSDVIRCLVVIGFVFSTALWQIYTLLIIKSIFAALFIPAKNGKLKEIVPESQMQSAMAISGVVDNGSKIVGPLISGLLVSLVGIQWSFYLDAASFVLSAILLFGVPKTINETFVNDSGIPKEKETMISQLKDGLTVLRQIPFLSAGLMVFSVALLVIQIADTQLMVLLRQIDGDPTEIVGYGIAANGIGMLIMSIILSKKKIQSTAIYIGLGSAVVGLCFAGMVLLVPLSIVMTTILTPLLFFIAGLAAAAIIIPFQITAQKGTPVQYTGRVFGTISSVTTLASLIGMVSGGVIAEIFGVNMAFVLSGGLLVIVGIVVLIKRSKLESRVNLAESDRGLQGKASG</sequence>
<keyword evidence="3" id="KW-1003">Cell membrane</keyword>
<proteinExistence type="predicted"/>
<keyword evidence="2" id="KW-0813">Transport</keyword>
<feature type="transmembrane region" description="Helical" evidence="7">
    <location>
        <begin position="51"/>
        <end position="72"/>
    </location>
</feature>
<dbReference type="GO" id="GO:0022857">
    <property type="term" value="F:transmembrane transporter activity"/>
    <property type="evidence" value="ECO:0007669"/>
    <property type="project" value="InterPro"/>
</dbReference>
<dbReference type="PRINTS" id="PR01988">
    <property type="entry name" value="EXPORTERBACE"/>
</dbReference>